<evidence type="ECO:0000256" key="8">
    <source>
        <dbReference type="ARBA" id="ARBA00023170"/>
    </source>
</evidence>
<evidence type="ECO:0000256" key="5">
    <source>
        <dbReference type="ARBA" id="ARBA00022840"/>
    </source>
</evidence>
<feature type="compositionally biased region" description="Basic and acidic residues" evidence="10">
    <location>
        <begin position="769"/>
        <end position="782"/>
    </location>
</feature>
<evidence type="ECO:0000256" key="10">
    <source>
        <dbReference type="SAM" id="MobiDB-lite"/>
    </source>
</evidence>
<evidence type="ECO:0000259" key="13">
    <source>
        <dbReference type="PROSITE" id="PS50814"/>
    </source>
</evidence>
<dbReference type="PANTHER" id="PTHR24416">
    <property type="entry name" value="TYROSINE-PROTEIN KINASE RECEPTOR"/>
    <property type="match status" value="1"/>
</dbReference>
<dbReference type="InterPro" id="IPR001245">
    <property type="entry name" value="Ser-Thr/Tyr_kinase_cat_dom"/>
</dbReference>
<keyword evidence="6" id="KW-1133">Transmembrane helix</keyword>
<keyword evidence="7" id="KW-0472">Membrane</keyword>
<keyword evidence="14" id="KW-0808">Transferase</keyword>
<keyword evidence="9" id="KW-0325">Glycoprotein</keyword>
<comment type="subcellular location">
    <subcellularLocation>
        <location evidence="1">Membrane</location>
        <topology evidence="1">Single-pass membrane protein</topology>
    </subcellularLocation>
</comment>
<proteinExistence type="predicted"/>
<dbReference type="PANTHER" id="PTHR24416:SF349">
    <property type="entry name" value="TYROSINE-PROTEIN KINASE RYK"/>
    <property type="match status" value="1"/>
</dbReference>
<keyword evidence="4" id="KW-0547">Nucleotide-binding</keyword>
<keyword evidence="8" id="KW-0675">Receptor</keyword>
<evidence type="ECO:0000256" key="2">
    <source>
        <dbReference type="ARBA" id="ARBA00022692"/>
    </source>
</evidence>
<dbReference type="GO" id="GO:0004714">
    <property type="term" value="F:transmembrane receptor protein tyrosine kinase activity"/>
    <property type="evidence" value="ECO:0007669"/>
    <property type="project" value="TreeGrafter"/>
</dbReference>
<feature type="domain" description="WIF" evidence="13">
    <location>
        <begin position="72"/>
        <end position="198"/>
    </location>
</feature>
<feature type="region of interest" description="Disordered" evidence="10">
    <location>
        <begin position="876"/>
        <end position="963"/>
    </location>
</feature>
<keyword evidence="2" id="KW-0812">Transmembrane</keyword>
<keyword evidence="5" id="KW-0067">ATP-binding</keyword>
<dbReference type="GO" id="GO:0007169">
    <property type="term" value="P:cell surface receptor protein tyrosine kinase signaling pathway"/>
    <property type="evidence" value="ECO:0007669"/>
    <property type="project" value="TreeGrafter"/>
</dbReference>
<feature type="domain" description="Protein kinase" evidence="12">
    <location>
        <begin position="465"/>
        <end position="741"/>
    </location>
</feature>
<dbReference type="SUPFAM" id="SSF56112">
    <property type="entry name" value="Protein kinase-like (PK-like)"/>
    <property type="match status" value="1"/>
</dbReference>
<evidence type="ECO:0000256" key="4">
    <source>
        <dbReference type="ARBA" id="ARBA00022741"/>
    </source>
</evidence>
<dbReference type="InterPro" id="IPR000719">
    <property type="entry name" value="Prot_kinase_dom"/>
</dbReference>
<evidence type="ECO:0000256" key="1">
    <source>
        <dbReference type="ARBA" id="ARBA00004167"/>
    </source>
</evidence>
<dbReference type="PROSITE" id="PS50011">
    <property type="entry name" value="PROTEIN_KINASE_DOM"/>
    <property type="match status" value="1"/>
</dbReference>
<organism evidence="14 15">
    <name type="scientific">Geodia barretti</name>
    <name type="common">Barrett's horny sponge</name>
    <dbReference type="NCBI Taxonomy" id="519541"/>
    <lineage>
        <taxon>Eukaryota</taxon>
        <taxon>Metazoa</taxon>
        <taxon>Porifera</taxon>
        <taxon>Demospongiae</taxon>
        <taxon>Heteroscleromorpha</taxon>
        <taxon>Tetractinellida</taxon>
        <taxon>Astrophorina</taxon>
        <taxon>Geodiidae</taxon>
        <taxon>Geodia</taxon>
    </lineage>
</organism>
<feature type="chain" id="PRO_5041441774" evidence="11">
    <location>
        <begin position="25"/>
        <end position="1074"/>
    </location>
</feature>
<protein>
    <submittedName>
        <fullName evidence="14">Tyrosine-protein kinase transforming protein SEA</fullName>
    </submittedName>
</protein>
<dbReference type="EMBL" id="CASHTH010000767">
    <property type="protein sequence ID" value="CAI8007391.1"/>
    <property type="molecule type" value="Genomic_DNA"/>
</dbReference>
<dbReference type="Gene3D" id="2.60.40.2170">
    <property type="entry name" value="Wnt, WIF domain"/>
    <property type="match status" value="1"/>
</dbReference>
<evidence type="ECO:0000313" key="14">
    <source>
        <dbReference type="EMBL" id="CAI8007391.1"/>
    </source>
</evidence>
<evidence type="ECO:0000313" key="15">
    <source>
        <dbReference type="Proteomes" id="UP001174909"/>
    </source>
</evidence>
<feature type="region of interest" description="Disordered" evidence="10">
    <location>
        <begin position="762"/>
        <end position="795"/>
    </location>
</feature>
<dbReference type="GO" id="GO:0005886">
    <property type="term" value="C:plasma membrane"/>
    <property type="evidence" value="ECO:0007669"/>
    <property type="project" value="TreeGrafter"/>
</dbReference>
<dbReference type="InterPro" id="IPR003306">
    <property type="entry name" value="WIF"/>
</dbReference>
<accession>A0AA35W7Y8</accession>
<keyword evidence="15" id="KW-1185">Reference proteome</keyword>
<evidence type="ECO:0000256" key="9">
    <source>
        <dbReference type="ARBA" id="ARBA00023180"/>
    </source>
</evidence>
<dbReference type="GO" id="GO:0051897">
    <property type="term" value="P:positive regulation of phosphatidylinositol 3-kinase/protein kinase B signal transduction"/>
    <property type="evidence" value="ECO:0007669"/>
    <property type="project" value="TreeGrafter"/>
</dbReference>
<keyword evidence="3 11" id="KW-0732">Signal</keyword>
<dbReference type="GO" id="GO:0043235">
    <property type="term" value="C:receptor complex"/>
    <property type="evidence" value="ECO:0007669"/>
    <property type="project" value="TreeGrafter"/>
</dbReference>
<evidence type="ECO:0000256" key="3">
    <source>
        <dbReference type="ARBA" id="ARBA00022729"/>
    </source>
</evidence>
<dbReference type="AlphaFoldDB" id="A0AA35W7Y8"/>
<dbReference type="PRINTS" id="PR00109">
    <property type="entry name" value="TYRKINASE"/>
</dbReference>
<gene>
    <name evidence="14" type="ORF">GBAR_LOCUS5180</name>
</gene>
<feature type="signal peptide" evidence="11">
    <location>
        <begin position="1"/>
        <end position="24"/>
    </location>
</feature>
<dbReference type="Pfam" id="PF07714">
    <property type="entry name" value="PK_Tyr_Ser-Thr"/>
    <property type="match status" value="1"/>
</dbReference>
<dbReference type="Pfam" id="PF02019">
    <property type="entry name" value="WIF"/>
    <property type="match status" value="1"/>
</dbReference>
<evidence type="ECO:0000256" key="6">
    <source>
        <dbReference type="ARBA" id="ARBA00022989"/>
    </source>
</evidence>
<sequence length="1074" mass="115661">MLEMVTRVVLFATLTRLWVDLCLAHYSLYISEENLQSYYSNSAYADLIQGQFVPIVDDGEVLIGDGGALLLIEVTSGSGVSGSGYSLSPGHDVTGRSLDYSSVKSLPPFPAHVDTVNFTWISKTMINYTLRATQEGGQLWNPSFGVPSTGLIPRNLSSLQMRAQCRPLAMETGRVHMNLTTLINQSEALVYFFLDKSCNDTVMPSLSTVIQASVTQELNSVTSHSLPFSLSVLLMTTSRVPVFSPTPTVLPHPLASAPILATPGPVFFSSPIASSVTASFLSHTPVLVTDMPSPSSLPTVSLSTSSPTIMSTPLFQSSTLSVEGSMSTSAIIGNSSVRSKEISTAKVSSSIILTIPGPGDSSSQLLILVCAPIGGILVACILLSLCLVVCFKFKTSKKGAIQVFSDDPLDMVHTVPYSPSAVNEFTKKAPPPLSLWMSLPWGYVGSLPRSLQTLVTQSGVDRKSLSIIDTISRGECGSVVSGQLNNIRTDVMSGSQSVIIKMLTGFPEGSRRDEVVRFLEASTLMKGIKHQNILSVLRVSVEDNHVPLVVYPMVEHCDMYRVIKLASDPEHSVLPPLTVVLTLELAIQIATAMNYLGEHSIVHPDLALRNCVLDSGCVVKISDGALAQQFHPECYYTLFGATRPVRWAAVETLQEGLCTVRSNVWSYAVTVWEILTFAEMPYSEVNNNRSILSTIKMGARLPRPNTCSEELYTLLCTCWNERGEERPSFKTIIGHLKHLLSQLSNEHPDGVEELYVRKRSSSNGIGKSVSRDRLSHGGESPRSRNHIPVREASMGSLKRVSMASMMSRGSTAEKLSVTFSILSGADASGSDSEDEANQSRGLELQNFTDQHEMQSILRQVSTSFIDSPVEKVRPRVEVKDEANSSVHTTTLSDISSRTLVPPPLESPVRSPKLCIAGDETSLASSNPVSLTPPPSQTVDSQSKTSTTDLESVSTAPYTSSPQHGTAFLYPSTFGSGFGVMSNSERGDQSPLVVGRRAHSHTSHSPALLPSQPSAKSTDSGIRSDEDSEATHSPNTSMQYAPKATNSRNAGATSDGGLADFSSSLFAAFDTWGNT</sequence>
<evidence type="ECO:0000256" key="11">
    <source>
        <dbReference type="SAM" id="SignalP"/>
    </source>
</evidence>
<dbReference type="PROSITE" id="PS50814">
    <property type="entry name" value="WIF"/>
    <property type="match status" value="1"/>
</dbReference>
<name>A0AA35W7Y8_GEOBA</name>
<dbReference type="Gene3D" id="1.10.510.10">
    <property type="entry name" value="Transferase(Phosphotransferase) domain 1"/>
    <property type="match status" value="1"/>
</dbReference>
<feature type="compositionally biased region" description="Polar residues" evidence="10">
    <location>
        <begin position="1030"/>
        <end position="1051"/>
    </location>
</feature>
<feature type="compositionally biased region" description="Polar residues" evidence="10">
    <location>
        <begin position="936"/>
        <end position="963"/>
    </location>
</feature>
<feature type="region of interest" description="Disordered" evidence="10">
    <location>
        <begin position="979"/>
        <end position="1055"/>
    </location>
</feature>
<reference evidence="14" key="1">
    <citation type="submission" date="2023-03" db="EMBL/GenBank/DDBJ databases">
        <authorList>
            <person name="Steffen K."/>
            <person name="Cardenas P."/>
        </authorList>
    </citation>
    <scope>NUCLEOTIDE SEQUENCE</scope>
</reference>
<feature type="compositionally biased region" description="Polar residues" evidence="10">
    <location>
        <begin position="1010"/>
        <end position="1020"/>
    </location>
</feature>
<evidence type="ECO:0000256" key="7">
    <source>
        <dbReference type="ARBA" id="ARBA00023136"/>
    </source>
</evidence>
<feature type="compositionally biased region" description="Polar residues" evidence="10">
    <location>
        <begin position="883"/>
        <end position="898"/>
    </location>
</feature>
<dbReference type="PROSITE" id="PS00109">
    <property type="entry name" value="PROTEIN_KINASE_TYR"/>
    <property type="match status" value="1"/>
</dbReference>
<dbReference type="InterPro" id="IPR008266">
    <property type="entry name" value="Tyr_kinase_AS"/>
</dbReference>
<dbReference type="InterPro" id="IPR011009">
    <property type="entry name" value="Kinase-like_dom_sf"/>
</dbReference>
<dbReference type="GO" id="GO:0005524">
    <property type="term" value="F:ATP binding"/>
    <property type="evidence" value="ECO:0007669"/>
    <property type="project" value="UniProtKB-KW"/>
</dbReference>
<evidence type="ECO:0000259" key="12">
    <source>
        <dbReference type="PROSITE" id="PS50011"/>
    </source>
</evidence>
<keyword evidence="14" id="KW-0418">Kinase</keyword>
<comment type="caution">
    <text evidence="14">The sequence shown here is derived from an EMBL/GenBank/DDBJ whole genome shotgun (WGS) entry which is preliminary data.</text>
</comment>
<dbReference type="InterPro" id="IPR038677">
    <property type="entry name" value="WIF_sf"/>
</dbReference>
<dbReference type="Proteomes" id="UP001174909">
    <property type="component" value="Unassembled WGS sequence"/>
</dbReference>
<dbReference type="InterPro" id="IPR050122">
    <property type="entry name" value="RTK"/>
</dbReference>